<dbReference type="EMBL" id="FTOC01000001">
    <property type="protein sequence ID" value="SIS37922.1"/>
    <property type="molecule type" value="Genomic_DNA"/>
</dbReference>
<dbReference type="RefSeq" id="WP_076556745.1">
    <property type="nucleotide sequence ID" value="NZ_FTOC01000001.1"/>
</dbReference>
<keyword evidence="6 8" id="KW-0472">Membrane</keyword>
<feature type="region of interest" description="Disordered" evidence="9">
    <location>
        <begin position="245"/>
        <end position="280"/>
    </location>
</feature>
<proteinExistence type="inferred from homology"/>
<feature type="compositionally biased region" description="Acidic residues" evidence="9">
    <location>
        <begin position="247"/>
        <end position="280"/>
    </location>
</feature>
<organism evidence="11 12">
    <name type="scientific">Salimicrobium flavidum</name>
    <dbReference type="NCBI Taxonomy" id="570947"/>
    <lineage>
        <taxon>Bacteria</taxon>
        <taxon>Bacillati</taxon>
        <taxon>Bacillota</taxon>
        <taxon>Bacilli</taxon>
        <taxon>Bacillales</taxon>
        <taxon>Bacillaceae</taxon>
        <taxon>Salimicrobium</taxon>
    </lineage>
</organism>
<accession>A0A1N7ILI5</accession>
<dbReference type="PROSITE" id="PS51779">
    <property type="entry name" value="POTRA"/>
    <property type="match status" value="1"/>
</dbReference>
<evidence type="ECO:0000256" key="5">
    <source>
        <dbReference type="ARBA" id="ARBA00022989"/>
    </source>
</evidence>
<comment type="function">
    <text evidence="8">Cell division protein that may be involved in stabilizing or promoting the assembly of the division complex.</text>
</comment>
<evidence type="ECO:0000256" key="3">
    <source>
        <dbReference type="ARBA" id="ARBA00022618"/>
    </source>
</evidence>
<protein>
    <recommendedName>
        <fullName evidence="8">Cell division protein DivIB</fullName>
    </recommendedName>
</protein>
<dbReference type="PANTHER" id="PTHR37820">
    <property type="entry name" value="CELL DIVISION PROTEIN DIVIB"/>
    <property type="match status" value="1"/>
</dbReference>
<reference evidence="12" key="1">
    <citation type="submission" date="2017-01" db="EMBL/GenBank/DDBJ databases">
        <authorList>
            <person name="Varghese N."/>
            <person name="Submissions S."/>
        </authorList>
    </citation>
    <scope>NUCLEOTIDE SEQUENCE [LARGE SCALE GENOMIC DNA]</scope>
    <source>
        <strain evidence="12">DSM 23127</strain>
    </source>
</reference>
<dbReference type="InterPro" id="IPR050487">
    <property type="entry name" value="FtsQ_DivIB"/>
</dbReference>
<dbReference type="GO" id="GO:0005886">
    <property type="term" value="C:plasma membrane"/>
    <property type="evidence" value="ECO:0007669"/>
    <property type="project" value="UniProtKB-SubCell"/>
</dbReference>
<comment type="similarity">
    <text evidence="8">Belongs to the FtsQ/DivIB family. DivIB subfamily.</text>
</comment>
<evidence type="ECO:0000259" key="10">
    <source>
        <dbReference type="PROSITE" id="PS51779"/>
    </source>
</evidence>
<keyword evidence="7 8" id="KW-0131">Cell cycle</keyword>
<dbReference type="Pfam" id="PF08478">
    <property type="entry name" value="POTRA_1"/>
    <property type="match status" value="1"/>
</dbReference>
<evidence type="ECO:0000256" key="8">
    <source>
        <dbReference type="HAMAP-Rule" id="MF_00912"/>
    </source>
</evidence>
<keyword evidence="5 8" id="KW-1133">Transmembrane helix</keyword>
<dbReference type="PANTHER" id="PTHR37820:SF1">
    <property type="entry name" value="CELL DIVISION PROTEIN FTSQ"/>
    <property type="match status" value="1"/>
</dbReference>
<dbReference type="InterPro" id="IPR013685">
    <property type="entry name" value="POTRA_FtsQ_type"/>
</dbReference>
<evidence type="ECO:0000256" key="1">
    <source>
        <dbReference type="ARBA" id="ARBA00004370"/>
    </source>
</evidence>
<dbReference type="Pfam" id="PF03799">
    <property type="entry name" value="FtsQ_DivIB_C"/>
    <property type="match status" value="1"/>
</dbReference>
<evidence type="ECO:0000256" key="9">
    <source>
        <dbReference type="SAM" id="MobiDB-lite"/>
    </source>
</evidence>
<dbReference type="Gene3D" id="3.10.20.310">
    <property type="entry name" value="membrane protein fhac"/>
    <property type="match status" value="1"/>
</dbReference>
<dbReference type="GO" id="GO:0032153">
    <property type="term" value="C:cell division site"/>
    <property type="evidence" value="ECO:0007669"/>
    <property type="project" value="UniProtKB-UniRule"/>
</dbReference>
<dbReference type="OrthoDB" id="1819027at2"/>
<dbReference type="InterPro" id="IPR026580">
    <property type="entry name" value="DivIB"/>
</dbReference>
<dbReference type="AlphaFoldDB" id="A0A1N7ILI5"/>
<evidence type="ECO:0000313" key="12">
    <source>
        <dbReference type="Proteomes" id="UP000187608"/>
    </source>
</evidence>
<dbReference type="STRING" id="570947.SAMN05421687_101487"/>
<evidence type="ECO:0000256" key="4">
    <source>
        <dbReference type="ARBA" id="ARBA00022692"/>
    </source>
</evidence>
<dbReference type="InterPro" id="IPR005548">
    <property type="entry name" value="Cell_div_FtsQ/DivIB_C"/>
</dbReference>
<gene>
    <name evidence="8" type="primary">divIB</name>
    <name evidence="11" type="ORF">SAMN05421687_101487</name>
</gene>
<evidence type="ECO:0000256" key="2">
    <source>
        <dbReference type="ARBA" id="ARBA00022475"/>
    </source>
</evidence>
<dbReference type="HAMAP" id="MF_00912">
    <property type="entry name" value="DivIB"/>
    <property type="match status" value="1"/>
</dbReference>
<feature type="domain" description="POTRA" evidence="10">
    <location>
        <begin position="51"/>
        <end position="119"/>
    </location>
</feature>
<evidence type="ECO:0000313" key="11">
    <source>
        <dbReference type="EMBL" id="SIS37922.1"/>
    </source>
</evidence>
<keyword evidence="3 8" id="KW-0132">Cell division</keyword>
<dbReference type="Proteomes" id="UP000187608">
    <property type="component" value="Unassembled WGS sequence"/>
</dbReference>
<name>A0A1N7ILI5_9BACI</name>
<comment type="subcellular location">
    <subcellularLocation>
        <location evidence="8">Cell membrane</location>
        <topology evidence="8">Single-pass type II membrane protein</topology>
    </subcellularLocation>
    <subcellularLocation>
        <location evidence="1">Membrane</location>
    </subcellularLocation>
    <text evidence="8">Localizes to the division septum.</text>
</comment>
<keyword evidence="12" id="KW-1185">Reference proteome</keyword>
<evidence type="ECO:0000256" key="7">
    <source>
        <dbReference type="ARBA" id="ARBA00023306"/>
    </source>
</evidence>
<sequence length="280" mass="31641">MKKEKNVVSIEERIPQLKKRRKRKVNRQLILYLTILFLLIGIVIYLQTPLSHVRNIEVSGNAEVTKEEIVELSGITENSSLWGIDRSNVSDKLTTHPEIKNAEVGRNFPANVTISVDERERIAYVKNGESYAPILENGTILDELVENPGGDAPIFFGFPDKEHLKELTSELSDLPSSVSSLISEVHWVEEEEWDKVRLYMSDGHTVLASVRHFSEKMPSYPSIVAQLNPETEGIIHIGVGTYFESFSSEEDEEEEESEESDVEDPAAETEEENPEETVEG</sequence>
<dbReference type="InterPro" id="IPR034746">
    <property type="entry name" value="POTRA"/>
</dbReference>
<keyword evidence="4 8" id="KW-0812">Transmembrane</keyword>
<dbReference type="GO" id="GO:0043093">
    <property type="term" value="P:FtsZ-dependent cytokinesis"/>
    <property type="evidence" value="ECO:0007669"/>
    <property type="project" value="UniProtKB-UniRule"/>
</dbReference>
<dbReference type="Gene3D" id="3.40.50.10960">
    <property type="match status" value="1"/>
</dbReference>
<feature type="transmembrane region" description="Helical" evidence="8">
    <location>
        <begin position="29"/>
        <end position="46"/>
    </location>
</feature>
<evidence type="ECO:0000256" key="6">
    <source>
        <dbReference type="ARBA" id="ARBA00023136"/>
    </source>
</evidence>
<keyword evidence="2 8" id="KW-1003">Cell membrane</keyword>